<name>A0A7S8IGJ7_9CHLR</name>
<dbReference type="EMBL" id="CP062983">
    <property type="protein sequence ID" value="QPC84762.1"/>
    <property type="molecule type" value="Genomic_DNA"/>
</dbReference>
<dbReference type="FunFam" id="1.20.1440.230:FF:000001">
    <property type="entry name" value="Mitochondrial NADH dehydrogenase flavoprotein 1"/>
    <property type="match status" value="1"/>
</dbReference>
<dbReference type="SUPFAM" id="SSF140490">
    <property type="entry name" value="Nqo1C-terminal domain-like"/>
    <property type="match status" value="1"/>
</dbReference>
<dbReference type="Proteomes" id="UP000594468">
    <property type="component" value="Chromosome"/>
</dbReference>
<dbReference type="PROSITE" id="PS00645">
    <property type="entry name" value="COMPLEX1_51K_2"/>
    <property type="match status" value="1"/>
</dbReference>
<evidence type="ECO:0000256" key="5">
    <source>
        <dbReference type="ARBA" id="ARBA00023014"/>
    </source>
</evidence>
<evidence type="ECO:0000313" key="8">
    <source>
        <dbReference type="Proteomes" id="UP000594468"/>
    </source>
</evidence>
<dbReference type="FunFam" id="3.40.50.11540:FF:000001">
    <property type="entry name" value="NADH dehydrogenase [ubiquinone] flavoprotein 1, mitochondrial"/>
    <property type="match status" value="1"/>
</dbReference>
<dbReference type="PANTHER" id="PTHR43578:SF3">
    <property type="entry name" value="NADH-QUINONE OXIDOREDUCTASE SUBUNIT F"/>
    <property type="match status" value="1"/>
</dbReference>
<dbReference type="InterPro" id="IPR037225">
    <property type="entry name" value="Nuo51_FMN-bd_sf"/>
</dbReference>
<dbReference type="PROSITE" id="PS00644">
    <property type="entry name" value="COMPLEX1_51K_1"/>
    <property type="match status" value="1"/>
</dbReference>
<evidence type="ECO:0000256" key="4">
    <source>
        <dbReference type="ARBA" id="ARBA00023004"/>
    </source>
</evidence>
<dbReference type="InterPro" id="IPR019575">
    <property type="entry name" value="Nuop51_4Fe4S-bd"/>
</dbReference>
<dbReference type="Gene3D" id="3.40.50.11540">
    <property type="entry name" value="NADH-ubiquinone oxidoreductase 51kDa subunit"/>
    <property type="match status" value="1"/>
</dbReference>
<dbReference type="KEGG" id="pmet:G4Y79_10405"/>
<dbReference type="Pfam" id="PF01512">
    <property type="entry name" value="Complex1_51K"/>
    <property type="match status" value="1"/>
</dbReference>
<protein>
    <submittedName>
        <fullName evidence="7">NADH-quinone oxidoreductase subunit NuoF</fullName>
    </submittedName>
</protein>
<dbReference type="GO" id="GO:0010181">
    <property type="term" value="F:FMN binding"/>
    <property type="evidence" value="ECO:0007669"/>
    <property type="project" value="InterPro"/>
</dbReference>
<dbReference type="Pfam" id="PF10589">
    <property type="entry name" value="NADH_4Fe-4S"/>
    <property type="match status" value="1"/>
</dbReference>
<dbReference type="GO" id="GO:0008137">
    <property type="term" value="F:NADH dehydrogenase (ubiquinone) activity"/>
    <property type="evidence" value="ECO:0007669"/>
    <property type="project" value="InterPro"/>
</dbReference>
<proteinExistence type="inferred from homology"/>
<dbReference type="SMART" id="SM00928">
    <property type="entry name" value="NADH_4Fe-4S"/>
    <property type="match status" value="1"/>
</dbReference>
<keyword evidence="5" id="KW-0411">Iron-sulfur</keyword>
<dbReference type="InterPro" id="IPR019554">
    <property type="entry name" value="Soluble_ligand-bd"/>
</dbReference>
<dbReference type="Gene3D" id="1.20.1440.230">
    <property type="entry name" value="NADH-ubiquinone oxidoreductase 51kDa subunit, iron-sulphur binding domain"/>
    <property type="match status" value="1"/>
</dbReference>
<keyword evidence="3" id="KW-0479">Metal-binding</keyword>
<organism evidence="7 8">
    <name type="scientific">Phototrophicus methaneseepsis</name>
    <dbReference type="NCBI Taxonomy" id="2710758"/>
    <lineage>
        <taxon>Bacteria</taxon>
        <taxon>Bacillati</taxon>
        <taxon>Chloroflexota</taxon>
        <taxon>Candidatus Thermofontia</taxon>
        <taxon>Phototrophicales</taxon>
        <taxon>Phototrophicaceae</taxon>
        <taxon>Phototrophicus</taxon>
    </lineage>
</organism>
<dbReference type="GO" id="GO:0046872">
    <property type="term" value="F:metal ion binding"/>
    <property type="evidence" value="ECO:0007669"/>
    <property type="project" value="UniProtKB-KW"/>
</dbReference>
<dbReference type="Gene3D" id="3.10.20.600">
    <property type="match status" value="1"/>
</dbReference>
<dbReference type="Gene3D" id="6.10.250.1450">
    <property type="match status" value="1"/>
</dbReference>
<dbReference type="InterPro" id="IPR001949">
    <property type="entry name" value="NADH-UbQ_OxRdtase_51kDa_CS"/>
</dbReference>
<accession>A0A7S8IGJ7</accession>
<dbReference type="Pfam" id="PF10531">
    <property type="entry name" value="SLBB"/>
    <property type="match status" value="1"/>
</dbReference>
<evidence type="ECO:0000256" key="1">
    <source>
        <dbReference type="ARBA" id="ARBA00007523"/>
    </source>
</evidence>
<keyword evidence="4" id="KW-0408">Iron</keyword>
<dbReference type="GO" id="GO:0051539">
    <property type="term" value="F:4 iron, 4 sulfur cluster binding"/>
    <property type="evidence" value="ECO:0007669"/>
    <property type="project" value="UniProtKB-KW"/>
</dbReference>
<dbReference type="PANTHER" id="PTHR43578">
    <property type="entry name" value="NADH-QUINONE OXIDOREDUCTASE SUBUNIT F"/>
    <property type="match status" value="1"/>
</dbReference>
<feature type="domain" description="NADH-ubiquinone oxidoreductase 51kDa subunit iron-sulphur binding" evidence="6">
    <location>
        <begin position="332"/>
        <end position="377"/>
    </location>
</feature>
<dbReference type="InterPro" id="IPR037207">
    <property type="entry name" value="Nuop51_4Fe4S-bd_sf"/>
</dbReference>
<dbReference type="SUPFAM" id="SSF142019">
    <property type="entry name" value="Nqo1 FMN-binding domain-like"/>
    <property type="match status" value="1"/>
</dbReference>
<dbReference type="AlphaFoldDB" id="A0A7S8IGJ7"/>
<evidence type="ECO:0000256" key="2">
    <source>
        <dbReference type="ARBA" id="ARBA00022485"/>
    </source>
</evidence>
<keyword evidence="2" id="KW-0004">4Fe-4S</keyword>
<reference evidence="7 8" key="1">
    <citation type="submission" date="2020-02" db="EMBL/GenBank/DDBJ databases">
        <authorList>
            <person name="Zheng R.K."/>
            <person name="Sun C.M."/>
        </authorList>
    </citation>
    <scope>NUCLEOTIDE SEQUENCE [LARGE SCALE GENOMIC DNA]</scope>
    <source>
        <strain evidence="8">rifampicinis</strain>
    </source>
</reference>
<dbReference type="NCBIfam" id="NF010120">
    <property type="entry name" value="PRK13596.1"/>
    <property type="match status" value="1"/>
</dbReference>
<evidence type="ECO:0000256" key="3">
    <source>
        <dbReference type="ARBA" id="ARBA00022723"/>
    </source>
</evidence>
<evidence type="ECO:0000259" key="6">
    <source>
        <dbReference type="SMART" id="SM00928"/>
    </source>
</evidence>
<evidence type="ECO:0000313" key="7">
    <source>
        <dbReference type="EMBL" id="QPC84762.1"/>
    </source>
</evidence>
<comment type="similarity">
    <text evidence="1">Belongs to the complex I 51 kDa subunit family.</text>
</comment>
<gene>
    <name evidence="7" type="primary">nuoF</name>
    <name evidence="7" type="ORF">G4Y79_10405</name>
</gene>
<sequence length="429" mass="47080">MSDTPKILLRGDEIENLREIDVYVDNGGYEGFKKALQMGSDGVINEVKAANLRGRGGAGFPTGVKWSFIPKDEPVKYVAVNADESETGTFKDRLIMETNPHQLIEGALICAYAIKATAVYIYLRGEFWDVAHELDKRIAEAREAGYLGENILDSGWSCEMYTHLGAGAYICGEESALLNSLEGYLGQPRVRPPFPANKGGGLYKEPTVVNNVETLSNVPWIIVNGADEYKKIGTDQSTGTKLFCVSGHVKNPGVYELPFNTTFRELLFDVCGGPRKEGTSFKAMLPSGGSGPIVPLTDEVLDSPMTYEDTAKLETIIGSASLIIMDDTVDITWVASKVIKFFRHESCGKCTPCREGTYWLDKVVDRIMAGEGRERDIQLIDNVAKNMQGLTLCALADFAANPIIHTIRHFPDDFMQHVKSDEELAAAGD</sequence>
<dbReference type="RefSeq" id="WP_195172825.1">
    <property type="nucleotide sequence ID" value="NZ_CP062983.1"/>
</dbReference>
<dbReference type="SUPFAM" id="SSF142984">
    <property type="entry name" value="Nqo1 middle domain-like"/>
    <property type="match status" value="1"/>
</dbReference>
<keyword evidence="8" id="KW-1185">Reference proteome</keyword>
<dbReference type="InterPro" id="IPR011538">
    <property type="entry name" value="Nuo51_FMN-bd"/>
</dbReference>